<reference evidence="2" key="1">
    <citation type="submission" date="2023-10" db="EMBL/GenBank/DDBJ databases">
        <title>Screening of Alkalihalophilus pseudofirmusBZ-TG-HK211 and Its Alleviation of Salt Stress on Rapeseed Growth.</title>
        <authorList>
            <person name="Zhao B."/>
            <person name="Guo T."/>
        </authorList>
    </citation>
    <scope>NUCLEOTIDE SEQUENCE</scope>
    <source>
        <strain evidence="2">BZ-TG-HK211</strain>
    </source>
</reference>
<name>A0AAJ2NLT1_ALKPS</name>
<dbReference type="AlphaFoldDB" id="A0AAJ2NLT1"/>
<gene>
    <name evidence="2" type="ORF">RYX45_06735</name>
</gene>
<evidence type="ECO:0000313" key="3">
    <source>
        <dbReference type="Proteomes" id="UP001285636"/>
    </source>
</evidence>
<protein>
    <submittedName>
        <fullName evidence="2">Uncharacterized protein</fullName>
    </submittedName>
</protein>
<keyword evidence="1" id="KW-0472">Membrane</keyword>
<keyword evidence="1" id="KW-0812">Transmembrane</keyword>
<evidence type="ECO:0000313" key="2">
    <source>
        <dbReference type="EMBL" id="MDV2884868.1"/>
    </source>
</evidence>
<comment type="caution">
    <text evidence="2">The sequence shown here is derived from an EMBL/GenBank/DDBJ whole genome shotgun (WGS) entry which is preliminary data.</text>
</comment>
<organism evidence="2 3">
    <name type="scientific">Alkalihalophilus pseudofirmus</name>
    <name type="common">Bacillus pseudofirmus</name>
    <dbReference type="NCBI Taxonomy" id="79885"/>
    <lineage>
        <taxon>Bacteria</taxon>
        <taxon>Bacillati</taxon>
        <taxon>Bacillota</taxon>
        <taxon>Bacilli</taxon>
        <taxon>Bacillales</taxon>
        <taxon>Bacillaceae</taxon>
        <taxon>Alkalihalophilus</taxon>
    </lineage>
</organism>
<feature type="transmembrane region" description="Helical" evidence="1">
    <location>
        <begin position="25"/>
        <end position="42"/>
    </location>
</feature>
<dbReference type="Proteomes" id="UP001285636">
    <property type="component" value="Unassembled WGS sequence"/>
</dbReference>
<sequence>MIRILLVFLIPLAFLNYIIFQTTVSGFVSLGILGGGVVIYLLQTPKKSRYDRIFRNQHPAAACDDDLLKIISYHFKALEVSFFQGFLFIKIKTPIFPK</sequence>
<keyword evidence="1" id="KW-1133">Transmembrane helix</keyword>
<evidence type="ECO:0000256" key="1">
    <source>
        <dbReference type="SAM" id="Phobius"/>
    </source>
</evidence>
<dbReference type="RefSeq" id="WP_323466310.1">
    <property type="nucleotide sequence ID" value="NZ_CP144224.1"/>
</dbReference>
<proteinExistence type="predicted"/>
<accession>A0AAJ2NLT1</accession>
<dbReference type="EMBL" id="JAWJAY010000001">
    <property type="protein sequence ID" value="MDV2884868.1"/>
    <property type="molecule type" value="Genomic_DNA"/>
</dbReference>